<organism evidence="3 4">
    <name type="scientific">Kitasatospora cinereorecta</name>
    <dbReference type="NCBI Taxonomy" id="285560"/>
    <lineage>
        <taxon>Bacteria</taxon>
        <taxon>Bacillati</taxon>
        <taxon>Actinomycetota</taxon>
        <taxon>Actinomycetes</taxon>
        <taxon>Kitasatosporales</taxon>
        <taxon>Streptomycetaceae</taxon>
        <taxon>Kitasatospora</taxon>
    </lineage>
</organism>
<accession>A0ABW0V3W5</accession>
<reference evidence="4" key="1">
    <citation type="journal article" date="2019" name="Int. J. Syst. Evol. Microbiol.">
        <title>The Global Catalogue of Microorganisms (GCM) 10K type strain sequencing project: providing services to taxonomists for standard genome sequencing and annotation.</title>
        <authorList>
            <consortium name="The Broad Institute Genomics Platform"/>
            <consortium name="The Broad Institute Genome Sequencing Center for Infectious Disease"/>
            <person name="Wu L."/>
            <person name="Ma J."/>
        </authorList>
    </citation>
    <scope>NUCLEOTIDE SEQUENCE [LARGE SCALE GENOMIC DNA]</scope>
    <source>
        <strain evidence="4">CGMCC 4.1622</strain>
    </source>
</reference>
<protein>
    <recommendedName>
        <fullName evidence="5">Secreted protein</fullName>
    </recommendedName>
</protein>
<keyword evidence="2" id="KW-0732">Signal</keyword>
<proteinExistence type="predicted"/>
<dbReference type="Proteomes" id="UP001596066">
    <property type="component" value="Unassembled WGS sequence"/>
</dbReference>
<sequence length="169" mass="16357">MRATWAAAALTAALSLTAVTAVTAAAAVAAPANPSVAADSTRGHPAAVHPPISRFAPPGSLFAAMPKHPALSAKPGVTAMPPGLAAGALSDPSDSGTSALPSTGTATGPAASPADLDVAGLLDQVEKITDQLTEVAALPDLGVVQQLLATLTDLLKGLLGGLLPVVPPS</sequence>
<evidence type="ECO:0008006" key="5">
    <source>
        <dbReference type="Google" id="ProtNLM"/>
    </source>
</evidence>
<feature type="chain" id="PRO_5046164171" description="Secreted protein" evidence="2">
    <location>
        <begin position="25"/>
        <end position="169"/>
    </location>
</feature>
<gene>
    <name evidence="3" type="ORF">ACFPZF_04050</name>
</gene>
<evidence type="ECO:0000313" key="4">
    <source>
        <dbReference type="Proteomes" id="UP001596066"/>
    </source>
</evidence>
<comment type="caution">
    <text evidence="3">The sequence shown here is derived from an EMBL/GenBank/DDBJ whole genome shotgun (WGS) entry which is preliminary data.</text>
</comment>
<keyword evidence="4" id="KW-1185">Reference proteome</keyword>
<feature type="compositionally biased region" description="Low complexity" evidence="1">
    <location>
        <begin position="101"/>
        <end position="112"/>
    </location>
</feature>
<dbReference type="EMBL" id="JBHSOC010000005">
    <property type="protein sequence ID" value="MFC5640528.1"/>
    <property type="molecule type" value="Genomic_DNA"/>
</dbReference>
<feature type="signal peptide" evidence="2">
    <location>
        <begin position="1"/>
        <end position="24"/>
    </location>
</feature>
<dbReference type="RefSeq" id="WP_346142274.1">
    <property type="nucleotide sequence ID" value="NZ_BAAAUA010000009.1"/>
</dbReference>
<evidence type="ECO:0000256" key="1">
    <source>
        <dbReference type="SAM" id="MobiDB-lite"/>
    </source>
</evidence>
<name>A0ABW0V3W5_9ACTN</name>
<evidence type="ECO:0000256" key="2">
    <source>
        <dbReference type="SAM" id="SignalP"/>
    </source>
</evidence>
<feature type="region of interest" description="Disordered" evidence="1">
    <location>
        <begin position="82"/>
        <end position="112"/>
    </location>
</feature>
<evidence type="ECO:0000313" key="3">
    <source>
        <dbReference type="EMBL" id="MFC5640528.1"/>
    </source>
</evidence>